<dbReference type="InterPro" id="IPR003737">
    <property type="entry name" value="GlcNAc_PI_deacetylase-related"/>
</dbReference>
<dbReference type="Pfam" id="PF02585">
    <property type="entry name" value="PIG-L"/>
    <property type="match status" value="1"/>
</dbReference>
<evidence type="ECO:0000313" key="4">
    <source>
        <dbReference type="Proteomes" id="UP000054538"/>
    </source>
</evidence>
<dbReference type="UniPathway" id="UPA00196"/>
<dbReference type="GO" id="GO:0016020">
    <property type="term" value="C:membrane"/>
    <property type="evidence" value="ECO:0007669"/>
    <property type="project" value="GOC"/>
</dbReference>
<dbReference type="InParanoid" id="A0A0D0E088"/>
<evidence type="ECO:0000256" key="2">
    <source>
        <dbReference type="ARBA" id="ARBA00012176"/>
    </source>
</evidence>
<dbReference type="GO" id="GO:0000225">
    <property type="term" value="F:N-acetylglucosaminylphosphatidylinositol deacetylase activity"/>
    <property type="evidence" value="ECO:0007669"/>
    <property type="project" value="UniProtKB-EC"/>
</dbReference>
<dbReference type="SUPFAM" id="SSF102588">
    <property type="entry name" value="LmbE-like"/>
    <property type="match status" value="1"/>
</dbReference>
<dbReference type="PANTHER" id="PTHR12993">
    <property type="entry name" value="N-ACETYLGLUCOSAMINYL-PHOSPHATIDYLINOSITOL DE-N-ACETYLASE-RELATED"/>
    <property type="match status" value="1"/>
</dbReference>
<dbReference type="AlphaFoldDB" id="A0A0D0E088"/>
<dbReference type="InterPro" id="IPR024078">
    <property type="entry name" value="LmbE-like_dom_sf"/>
</dbReference>
<dbReference type="HOGENOM" id="CLU_034979_0_2_1"/>
<evidence type="ECO:0000313" key="3">
    <source>
        <dbReference type="EMBL" id="KIK96636.1"/>
    </source>
</evidence>
<keyword evidence="4" id="KW-1185">Reference proteome</keyword>
<dbReference type="Proteomes" id="UP000054538">
    <property type="component" value="Unassembled WGS sequence"/>
</dbReference>
<reference evidence="3 4" key="1">
    <citation type="submission" date="2014-04" db="EMBL/GenBank/DDBJ databases">
        <authorList>
            <consortium name="DOE Joint Genome Institute"/>
            <person name="Kuo A."/>
            <person name="Kohler A."/>
            <person name="Jargeat P."/>
            <person name="Nagy L.G."/>
            <person name="Floudas D."/>
            <person name="Copeland A."/>
            <person name="Barry K.W."/>
            <person name="Cichocki N."/>
            <person name="Veneault-Fourrey C."/>
            <person name="LaButti K."/>
            <person name="Lindquist E.A."/>
            <person name="Lipzen A."/>
            <person name="Lundell T."/>
            <person name="Morin E."/>
            <person name="Murat C."/>
            <person name="Sun H."/>
            <person name="Tunlid A."/>
            <person name="Henrissat B."/>
            <person name="Grigoriev I.V."/>
            <person name="Hibbett D.S."/>
            <person name="Martin F."/>
            <person name="Nordberg H.P."/>
            <person name="Cantor M.N."/>
            <person name="Hua S.X."/>
        </authorList>
    </citation>
    <scope>NUCLEOTIDE SEQUENCE [LARGE SCALE GENOMIC DNA]</scope>
    <source>
        <strain evidence="3 4">Ve08.2h10</strain>
    </source>
</reference>
<reference evidence="4" key="2">
    <citation type="submission" date="2015-01" db="EMBL/GenBank/DDBJ databases">
        <title>Evolutionary Origins and Diversification of the Mycorrhizal Mutualists.</title>
        <authorList>
            <consortium name="DOE Joint Genome Institute"/>
            <consortium name="Mycorrhizal Genomics Consortium"/>
            <person name="Kohler A."/>
            <person name="Kuo A."/>
            <person name="Nagy L.G."/>
            <person name="Floudas D."/>
            <person name="Copeland A."/>
            <person name="Barry K.W."/>
            <person name="Cichocki N."/>
            <person name="Veneault-Fourrey C."/>
            <person name="LaButti K."/>
            <person name="Lindquist E.A."/>
            <person name="Lipzen A."/>
            <person name="Lundell T."/>
            <person name="Morin E."/>
            <person name="Murat C."/>
            <person name="Riley R."/>
            <person name="Ohm R."/>
            <person name="Sun H."/>
            <person name="Tunlid A."/>
            <person name="Henrissat B."/>
            <person name="Grigoriev I.V."/>
            <person name="Hibbett D.S."/>
            <person name="Martin F."/>
        </authorList>
    </citation>
    <scope>NUCLEOTIDE SEQUENCE [LARGE SCALE GENOMIC DNA]</scope>
    <source>
        <strain evidence="4">Ve08.2h10</strain>
    </source>
</reference>
<evidence type="ECO:0000256" key="1">
    <source>
        <dbReference type="ARBA" id="ARBA00006066"/>
    </source>
</evidence>
<dbReference type="FunCoup" id="A0A0D0E088">
    <property type="interactions" value="257"/>
</dbReference>
<dbReference type="EMBL" id="KN824976">
    <property type="protein sequence ID" value="KIK96636.1"/>
    <property type="molecule type" value="Genomic_DNA"/>
</dbReference>
<dbReference type="Gene3D" id="3.40.50.10320">
    <property type="entry name" value="LmbE-like"/>
    <property type="match status" value="1"/>
</dbReference>
<sequence length="282" mass="31909">MVPLVVTAVAHLAIWLVYLPFHTNIQVLFDNPDSRNIETNTSRILLLTAHPDDECFFFAPTILALGKDPTRPEIYSLTLSTGNAEGLGETRKGELSRSLDLMGIDRNKRWVIDHPMLQDNMSLQWDASVIAAVIAPYVVKNNITTILTFDTRGISSHPNHYSLPYGAWCLVDTLRSTAPESVPRVFSLVTVPTLQKYTGALSSLVIRLNGALEWALAHLTQVNTNRRVIFTSGFSEYFAAVRAILQHKSQLVWFRHLYMAFSSYMWVNEWVEIELDTMLKTQ</sequence>
<dbReference type="GO" id="GO:0005783">
    <property type="term" value="C:endoplasmic reticulum"/>
    <property type="evidence" value="ECO:0007669"/>
    <property type="project" value="TreeGrafter"/>
</dbReference>
<gene>
    <name evidence="3" type="ORF">PAXRUDRAFT_825733</name>
</gene>
<name>A0A0D0E088_9AGAM</name>
<dbReference type="GO" id="GO:0006506">
    <property type="term" value="P:GPI anchor biosynthetic process"/>
    <property type="evidence" value="ECO:0007669"/>
    <property type="project" value="UniProtKB-UniPathway"/>
</dbReference>
<comment type="similarity">
    <text evidence="1">Belongs to the PIGL family.</text>
</comment>
<proteinExistence type="inferred from homology"/>
<dbReference type="EC" id="3.5.1.89" evidence="2"/>
<accession>A0A0D0E088</accession>
<organism evidence="3 4">
    <name type="scientific">Paxillus rubicundulus Ve08.2h10</name>
    <dbReference type="NCBI Taxonomy" id="930991"/>
    <lineage>
        <taxon>Eukaryota</taxon>
        <taxon>Fungi</taxon>
        <taxon>Dikarya</taxon>
        <taxon>Basidiomycota</taxon>
        <taxon>Agaricomycotina</taxon>
        <taxon>Agaricomycetes</taxon>
        <taxon>Agaricomycetidae</taxon>
        <taxon>Boletales</taxon>
        <taxon>Paxilineae</taxon>
        <taxon>Paxillaceae</taxon>
        <taxon>Paxillus</taxon>
    </lineage>
</organism>
<protein>
    <recommendedName>
        <fullName evidence="2">N-acetylglucosaminylphosphatidylinositol deacetylase</fullName>
        <ecNumber evidence="2">3.5.1.89</ecNumber>
    </recommendedName>
</protein>
<dbReference type="STRING" id="930991.A0A0D0E088"/>
<dbReference type="PANTHER" id="PTHR12993:SF11">
    <property type="entry name" value="N-ACETYLGLUCOSAMINYL-PHOSPHATIDYLINOSITOL DE-N-ACETYLASE"/>
    <property type="match status" value="1"/>
</dbReference>
<dbReference type="OrthoDB" id="440160at2759"/>